<dbReference type="OMA" id="FHHAKPI"/>
<dbReference type="AlphaFoldDB" id="C1MTT0"/>
<feature type="binding site" evidence="9">
    <location>
        <position position="204"/>
    </location>
    <ligand>
        <name>IMP</name>
        <dbReference type="ChEBI" id="CHEBI:58053"/>
        <note>ligand shared between dimeric partners</note>
    </ligand>
</feature>
<dbReference type="Pfam" id="PF00709">
    <property type="entry name" value="Adenylsucc_synt"/>
    <property type="match status" value="1"/>
</dbReference>
<dbReference type="HAMAP" id="MF_00011">
    <property type="entry name" value="Adenylosucc_synth"/>
    <property type="match status" value="1"/>
</dbReference>
<name>C1MTT0_MICPC</name>
<feature type="binding site" evidence="9">
    <location>
        <position position="190"/>
    </location>
    <ligand>
        <name>IMP</name>
        <dbReference type="ChEBI" id="CHEBI:58053"/>
    </ligand>
</feature>
<comment type="cofactor">
    <cofactor evidence="9">
        <name>Mg(2+)</name>
        <dbReference type="ChEBI" id="CHEBI:18420"/>
    </cofactor>
    <text evidence="9">Binds 1 Mg(2+) ion per subunit.</text>
</comment>
<dbReference type="GO" id="GO:0009507">
    <property type="term" value="C:chloroplast"/>
    <property type="evidence" value="ECO:0007669"/>
    <property type="project" value="UniProtKB-SubCell"/>
</dbReference>
<dbReference type="InterPro" id="IPR042109">
    <property type="entry name" value="Adenylosuccinate_synth_dom1"/>
</dbReference>
<gene>
    <name evidence="9" type="primary">PURA</name>
    <name evidence="12" type="ORF">MICPUCDRAFT_47447</name>
</gene>
<feature type="binding site" evidence="9">
    <location>
        <position position="296"/>
    </location>
    <ligand>
        <name>IMP</name>
        <dbReference type="ChEBI" id="CHEBI:58053"/>
    </ligand>
</feature>
<evidence type="ECO:0000256" key="5">
    <source>
        <dbReference type="ARBA" id="ARBA00022755"/>
    </source>
</evidence>
<dbReference type="InterPro" id="IPR001114">
    <property type="entry name" value="Adenylosuccinate_synthetase"/>
</dbReference>
<organism evidence="13">
    <name type="scientific">Micromonas pusilla (strain CCMP1545)</name>
    <name type="common">Picoplanktonic green alga</name>
    <dbReference type="NCBI Taxonomy" id="564608"/>
    <lineage>
        <taxon>Eukaryota</taxon>
        <taxon>Viridiplantae</taxon>
        <taxon>Chlorophyta</taxon>
        <taxon>Mamiellophyceae</taxon>
        <taxon>Mamiellales</taxon>
        <taxon>Mamiellaceae</taxon>
        <taxon>Micromonas</taxon>
    </lineage>
</organism>
<keyword evidence="9" id="KW-0150">Chloroplast</keyword>
<dbReference type="GO" id="GO:0005525">
    <property type="term" value="F:GTP binding"/>
    <property type="evidence" value="ECO:0007669"/>
    <property type="project" value="UniProtKB-UniRule"/>
</dbReference>
<accession>C1MTT0</accession>
<comment type="similarity">
    <text evidence="9 11">Belongs to the adenylosuccinate synthetase family.</text>
</comment>
<comment type="pathway">
    <text evidence="9 11">Purine metabolism; AMP biosynthesis via de novo pathway; AMP from IMP: step 1/2.</text>
</comment>
<dbReference type="SMART" id="SM00788">
    <property type="entry name" value="Adenylsucc_synt"/>
    <property type="match status" value="1"/>
</dbReference>
<feature type="active site" evidence="10">
    <location>
        <position position="201"/>
    </location>
</feature>
<comment type="subcellular location">
    <subcellularLocation>
        <location evidence="9">Plastid</location>
        <location evidence="9">Chloroplast</location>
    </subcellularLocation>
</comment>
<dbReference type="Gene3D" id="3.90.170.10">
    <property type="entry name" value="Adenylosuccinate Synthetase, subunit A, domain 3"/>
    <property type="match status" value="1"/>
</dbReference>
<dbReference type="InterPro" id="IPR042111">
    <property type="entry name" value="Adenylosuccinate_synth_dom3"/>
</dbReference>
<dbReference type="InterPro" id="IPR027417">
    <property type="entry name" value="P-loop_NTPase"/>
</dbReference>
<evidence type="ECO:0000256" key="8">
    <source>
        <dbReference type="ARBA" id="ARBA00050432"/>
    </source>
</evidence>
<feature type="binding site" evidence="9">
    <location>
        <begin position="97"/>
        <end position="100"/>
    </location>
    <ligand>
        <name>IMP</name>
        <dbReference type="ChEBI" id="CHEBI:58053"/>
    </ligand>
</feature>
<dbReference type="GO" id="GO:0044208">
    <property type="term" value="P:'de novo' AMP biosynthetic process"/>
    <property type="evidence" value="ECO:0007669"/>
    <property type="project" value="UniProtKB-UniRule"/>
</dbReference>
<comment type="function">
    <text evidence="9">Plays an important role in the de novo pathway and in the salvage pathway of purine nucleotide biosynthesis. Catalyzes the first commited step in the biosynthesis of AMP from IMP.</text>
</comment>
<keyword evidence="7 9" id="KW-0342">GTP-binding</keyword>
<proteinExistence type="inferred from homology"/>
<comment type="catalytic activity">
    <reaction evidence="8 9 11">
        <text>IMP + L-aspartate + GTP = N(6)-(1,2-dicarboxyethyl)-AMP + GDP + phosphate + 2 H(+)</text>
        <dbReference type="Rhea" id="RHEA:15753"/>
        <dbReference type="ChEBI" id="CHEBI:15378"/>
        <dbReference type="ChEBI" id="CHEBI:29991"/>
        <dbReference type="ChEBI" id="CHEBI:37565"/>
        <dbReference type="ChEBI" id="CHEBI:43474"/>
        <dbReference type="ChEBI" id="CHEBI:57567"/>
        <dbReference type="ChEBI" id="CHEBI:58053"/>
        <dbReference type="ChEBI" id="CHEBI:58189"/>
        <dbReference type="EC" id="6.3.4.4"/>
    </reaction>
</comment>
<dbReference type="NCBIfam" id="TIGR00184">
    <property type="entry name" value="purA"/>
    <property type="match status" value="1"/>
</dbReference>
<dbReference type="EC" id="6.3.4.4" evidence="9"/>
<evidence type="ECO:0000256" key="1">
    <source>
        <dbReference type="ARBA" id="ARBA00011738"/>
    </source>
</evidence>
<keyword evidence="5 9" id="KW-0658">Purine biosynthesis</keyword>
<evidence type="ECO:0000256" key="10">
    <source>
        <dbReference type="PROSITE-ProRule" id="PRU10134"/>
    </source>
</evidence>
<evidence type="ECO:0000313" key="13">
    <source>
        <dbReference type="Proteomes" id="UP000001876"/>
    </source>
</evidence>
<dbReference type="OrthoDB" id="10265645at2759"/>
<dbReference type="GeneID" id="9684812"/>
<comment type="subunit">
    <text evidence="1 9">Homodimer.</text>
</comment>
<feature type="binding site" evidence="9">
    <location>
        <begin position="72"/>
        <end position="75"/>
    </location>
    <ligand>
        <name>IMP</name>
        <dbReference type="ChEBI" id="CHEBI:58053"/>
    </ligand>
</feature>
<evidence type="ECO:0000256" key="11">
    <source>
        <dbReference type="RuleBase" id="RU000520"/>
    </source>
</evidence>
<keyword evidence="4 9" id="KW-0547">Nucleotide-binding</keyword>
<feature type="binding site" evidence="9">
    <location>
        <position position="360"/>
    </location>
    <ligand>
        <name>IMP</name>
        <dbReference type="ChEBI" id="CHEBI:58053"/>
    </ligand>
</feature>
<keyword evidence="3 9" id="KW-0479">Metal-binding</keyword>
<dbReference type="STRING" id="564608.C1MTT0"/>
<feature type="binding site" evidence="9">
    <location>
        <begin position="99"/>
        <end position="101"/>
    </location>
    <ligand>
        <name>GTP</name>
        <dbReference type="ChEBI" id="CHEBI:37565"/>
    </ligand>
</feature>
<evidence type="ECO:0000256" key="3">
    <source>
        <dbReference type="ARBA" id="ARBA00022723"/>
    </source>
</evidence>
<feature type="binding site" evidence="9">
    <location>
        <begin position="471"/>
        <end position="473"/>
    </location>
    <ligand>
        <name>GTP</name>
        <dbReference type="ChEBI" id="CHEBI:37565"/>
    </ligand>
</feature>
<dbReference type="KEGG" id="mpp:MICPUCDRAFT_47447"/>
<evidence type="ECO:0000256" key="4">
    <source>
        <dbReference type="ARBA" id="ARBA00022741"/>
    </source>
</evidence>
<dbReference type="CDD" id="cd03108">
    <property type="entry name" value="AdSS"/>
    <property type="match status" value="1"/>
</dbReference>
<keyword evidence="6 9" id="KW-0460">Magnesium</keyword>
<dbReference type="FunFam" id="3.90.170.10:FF:000001">
    <property type="entry name" value="Adenylosuccinate synthetase"/>
    <property type="match status" value="1"/>
</dbReference>
<keyword evidence="9" id="KW-0934">Plastid</keyword>
<dbReference type="SUPFAM" id="SSF52540">
    <property type="entry name" value="P-loop containing nucleoside triphosphate hydrolases"/>
    <property type="match status" value="1"/>
</dbReference>
<keyword evidence="13" id="KW-1185">Reference proteome</keyword>
<evidence type="ECO:0000256" key="7">
    <source>
        <dbReference type="ARBA" id="ARBA00023134"/>
    </source>
</evidence>
<dbReference type="PROSITE" id="PS00513">
    <property type="entry name" value="ADENYLOSUCCIN_SYN_2"/>
    <property type="match status" value="1"/>
</dbReference>
<dbReference type="PROSITE" id="PS01266">
    <property type="entry name" value="ADENYLOSUCCIN_SYN_1"/>
    <property type="match status" value="1"/>
</dbReference>
<feature type="binding site" evidence="9">
    <location>
        <position position="362"/>
    </location>
    <ligand>
        <name>GTP</name>
        <dbReference type="ChEBI" id="CHEBI:37565"/>
    </ligand>
</feature>
<evidence type="ECO:0000256" key="6">
    <source>
        <dbReference type="ARBA" id="ARBA00022842"/>
    </source>
</evidence>
<dbReference type="UniPathway" id="UPA00075">
    <property type="reaction ID" value="UER00335"/>
</dbReference>
<feature type="binding site" evidence="9">
    <location>
        <position position="281"/>
    </location>
    <ligand>
        <name>IMP</name>
        <dbReference type="ChEBI" id="CHEBI:58053"/>
    </ligand>
</feature>
<feature type="binding site" evidence="9">
    <location>
        <position position="99"/>
    </location>
    <ligand>
        <name>Mg(2+)</name>
        <dbReference type="ChEBI" id="CHEBI:18420"/>
    </ligand>
</feature>
<dbReference type="Proteomes" id="UP000001876">
    <property type="component" value="Unassembled WGS sequence"/>
</dbReference>
<evidence type="ECO:0000256" key="9">
    <source>
        <dbReference type="HAMAP-Rule" id="MF_03125"/>
    </source>
</evidence>
<dbReference type="InterPro" id="IPR033128">
    <property type="entry name" value="Adenylosuccin_syn_Lys_AS"/>
</dbReference>
<keyword evidence="2 9" id="KW-0436">Ligase</keyword>
<feature type="binding site" evidence="9">
    <location>
        <begin position="388"/>
        <end position="390"/>
    </location>
    <ligand>
        <name>GTP</name>
        <dbReference type="ChEBI" id="CHEBI:37565"/>
    </ligand>
</feature>
<comment type="function">
    <text evidence="11">Plays an important role in the de novo pathway of purine nucleotide biosynthesis.</text>
</comment>
<feature type="binding site" evidence="9">
    <location>
        <begin position="71"/>
        <end position="77"/>
    </location>
    <ligand>
        <name>GTP</name>
        <dbReference type="ChEBI" id="CHEBI:37565"/>
    </ligand>
</feature>
<evidence type="ECO:0000313" key="12">
    <source>
        <dbReference type="EMBL" id="EEH56209.1"/>
    </source>
</evidence>
<sequence length="483" mass="52099">MSAVTAVAPVALGARLATRFRAPASTRRHHHRQRVATTSKAVAEQSDVLQKNKEEWNTLGSVCAVLGSQWGDEGKGKLVDILAQEYDIVARCQGGANAGHTIYDDDGKKYALHLVPSGILNEKCKCVVGNGVVVHLPGMFEEIDTLERAGVAIDPSRLCISDRAHMLFDLHKEVDGLREAELSGNKIGTTKRGIGPAYASKATRNGVRVGDIRNPEKFAANLRLLAADAASRFPEFEYDVDAEIEAYKKYAERIIPFIADTVALVNEEHKAGKRVLVEGANATMLDLDFGTYPFVTSSNPSLGGVCAGLGLAPSKFETVIGVAKAYTTRVGAGPYPTELFGDLADELREKGFEYGTTTGRPRRIGWLDVVALNYATTINGFTHINLTKLDVLSGLKELKIGVGYKMPDGTVTTAFPGDIDDLASVEVVYETVPGWDEDISGVRAYGDLPAGCRGYVERIEELCGVECRYLGVGPGRDAMVVKF</sequence>
<dbReference type="Gene3D" id="1.10.300.10">
    <property type="entry name" value="Adenylosuccinate Synthetase, subunit A, domain 2"/>
    <property type="match status" value="1"/>
</dbReference>
<dbReference type="GO" id="GO:0004019">
    <property type="term" value="F:adenylosuccinate synthase activity"/>
    <property type="evidence" value="ECO:0007669"/>
    <property type="project" value="UniProtKB-UniRule"/>
</dbReference>
<evidence type="ECO:0000256" key="2">
    <source>
        <dbReference type="ARBA" id="ARBA00022598"/>
    </source>
</evidence>
<dbReference type="RefSeq" id="XP_003059077.1">
    <property type="nucleotide sequence ID" value="XM_003059031.1"/>
</dbReference>
<dbReference type="Gene3D" id="3.40.440.10">
    <property type="entry name" value="Adenylosuccinate Synthetase, subunit A, domain 1"/>
    <property type="match status" value="1"/>
</dbReference>
<dbReference type="InterPro" id="IPR018220">
    <property type="entry name" value="Adenylosuccin_syn_GTP-bd"/>
</dbReference>
<dbReference type="PANTHER" id="PTHR11846:SF0">
    <property type="entry name" value="ADENYLOSUCCINATE SYNTHETASE"/>
    <property type="match status" value="1"/>
</dbReference>
<dbReference type="FunFam" id="1.10.300.10:FF:000002">
    <property type="entry name" value="Adenylosuccinate synthetase, chloroplastic"/>
    <property type="match status" value="1"/>
</dbReference>
<feature type="binding site" evidence="9">
    <location>
        <position position="72"/>
    </location>
    <ligand>
        <name>Mg(2+)</name>
        <dbReference type="ChEBI" id="CHEBI:18420"/>
    </ligand>
</feature>
<feature type="binding site" evidence="9">
    <location>
        <begin position="356"/>
        <end position="362"/>
    </location>
    <ligand>
        <name>substrate</name>
    </ligand>
</feature>
<feature type="active site" description="Proton acceptor" evidence="9">
    <location>
        <position position="72"/>
    </location>
</feature>
<reference evidence="12 13" key="1">
    <citation type="journal article" date="2009" name="Science">
        <title>Green evolution and dynamic adaptations revealed by genomes of the marine picoeukaryotes Micromonas.</title>
        <authorList>
            <person name="Worden A.Z."/>
            <person name="Lee J.H."/>
            <person name="Mock T."/>
            <person name="Rouze P."/>
            <person name="Simmons M.P."/>
            <person name="Aerts A.L."/>
            <person name="Allen A.E."/>
            <person name="Cuvelier M.L."/>
            <person name="Derelle E."/>
            <person name="Everett M.V."/>
            <person name="Foulon E."/>
            <person name="Grimwood J."/>
            <person name="Gundlach H."/>
            <person name="Henrissat B."/>
            <person name="Napoli C."/>
            <person name="McDonald S.M."/>
            <person name="Parker M.S."/>
            <person name="Rombauts S."/>
            <person name="Salamov A."/>
            <person name="Von Dassow P."/>
            <person name="Badger J.H."/>
            <person name="Coutinho P.M."/>
            <person name="Demir E."/>
            <person name="Dubchak I."/>
            <person name="Gentemann C."/>
            <person name="Eikrem W."/>
            <person name="Gready J.E."/>
            <person name="John U."/>
            <person name="Lanier W."/>
            <person name="Lindquist E.A."/>
            <person name="Lucas S."/>
            <person name="Mayer K.F."/>
            <person name="Moreau H."/>
            <person name="Not F."/>
            <person name="Otillar R."/>
            <person name="Panaud O."/>
            <person name="Pangilinan J."/>
            <person name="Paulsen I."/>
            <person name="Piegu B."/>
            <person name="Poliakov A."/>
            <person name="Robbens S."/>
            <person name="Schmutz J."/>
            <person name="Toulza E."/>
            <person name="Wyss T."/>
            <person name="Zelensky A."/>
            <person name="Zhou K."/>
            <person name="Armbrust E.V."/>
            <person name="Bhattacharya D."/>
            <person name="Goodenough U.W."/>
            <person name="Van de Peer Y."/>
            <person name="Grigoriev I.V."/>
        </authorList>
    </citation>
    <scope>NUCLEOTIDE SEQUENCE [LARGE SCALE GENOMIC DNA]</scope>
    <source>
        <strain evidence="12 13">CCMP1545</strain>
    </source>
</reference>
<protein>
    <recommendedName>
        <fullName evidence="9">Adenylosuccinate synthetase, chloroplastic</fullName>
        <shortName evidence="9">AMPSase</shortName>
        <shortName evidence="9">AdSS</shortName>
        <ecNumber evidence="9">6.3.4.4</ecNumber>
    </recommendedName>
    <alternativeName>
        <fullName evidence="9">IMP--aspartate ligase</fullName>
    </alternativeName>
</protein>
<dbReference type="PANTHER" id="PTHR11846">
    <property type="entry name" value="ADENYLOSUCCINATE SYNTHETASE"/>
    <property type="match status" value="1"/>
</dbReference>
<dbReference type="InterPro" id="IPR042110">
    <property type="entry name" value="Adenylosuccinate_synth_dom2"/>
</dbReference>
<dbReference type="EMBL" id="GG663740">
    <property type="protein sequence ID" value="EEH56209.1"/>
    <property type="molecule type" value="Genomic_DNA"/>
</dbReference>
<dbReference type="GO" id="GO:0000287">
    <property type="term" value="F:magnesium ion binding"/>
    <property type="evidence" value="ECO:0007669"/>
    <property type="project" value="UniProtKB-UniRule"/>
</dbReference>
<dbReference type="NCBIfam" id="NF002223">
    <property type="entry name" value="PRK01117.1"/>
    <property type="match status" value="1"/>
</dbReference>
<feature type="active site" description="Proton donor" evidence="9">
    <location>
        <position position="100"/>
    </location>
</feature>
<dbReference type="GO" id="GO:0046040">
    <property type="term" value="P:IMP metabolic process"/>
    <property type="evidence" value="ECO:0007669"/>
    <property type="project" value="TreeGrafter"/>
</dbReference>
<dbReference type="eggNOG" id="KOG1355">
    <property type="taxonomic scope" value="Eukaryota"/>
</dbReference>